<evidence type="ECO:0000313" key="8">
    <source>
        <dbReference type="EMBL" id="GER05618.1"/>
    </source>
</evidence>
<comment type="function">
    <text evidence="7">Catalyzes the formation of 6,7-dimethyl-8-ribityllumazine by condensation of 5-amino-6-(D-ribitylamino)uracil with 3,4-dihydroxy-2-butanone 4-phosphate. This is the penultimate step in the biosynthesis of riboflavin.</text>
</comment>
<dbReference type="RefSeq" id="WP_042085417.1">
    <property type="nucleotide sequence ID" value="NZ_BKCN01000033.1"/>
</dbReference>
<feature type="binding site" evidence="7">
    <location>
        <begin position="75"/>
        <end position="77"/>
    </location>
    <ligand>
        <name>5-amino-6-(D-ribitylamino)uracil</name>
        <dbReference type="ChEBI" id="CHEBI:15934"/>
    </ligand>
</feature>
<dbReference type="EMBL" id="BKCN01000033">
    <property type="protein sequence ID" value="GER05618.1"/>
    <property type="molecule type" value="Genomic_DNA"/>
</dbReference>
<accession>A0A5A7NBZ2</accession>
<reference evidence="8 9" key="1">
    <citation type="submission" date="2019-09" db="EMBL/GenBank/DDBJ databases">
        <title>NBRP : Genome information of microbial organism related human and environment.</title>
        <authorList>
            <person name="Hattori M."/>
            <person name="Oshima K."/>
            <person name="Inaba H."/>
            <person name="Suda W."/>
            <person name="Sakamoto M."/>
            <person name="Iino T."/>
            <person name="Kitahara M."/>
            <person name="Oshida Y."/>
            <person name="Iida T."/>
            <person name="Kudo T."/>
            <person name="Itoh T."/>
            <person name="Ohkuma M."/>
        </authorList>
    </citation>
    <scope>NUCLEOTIDE SEQUENCE [LARGE SCALE GENOMIC DNA]</scope>
    <source>
        <strain evidence="8 9">Q-1</strain>
    </source>
</reference>
<keyword evidence="9" id="KW-1185">Reference proteome</keyword>
<dbReference type="PANTHER" id="PTHR21058">
    <property type="entry name" value="6,7-DIMETHYL-8-RIBITYLLUMAZINE SYNTHASE DMRL SYNTHASE LUMAZINE SYNTHASE"/>
    <property type="match status" value="1"/>
</dbReference>
<evidence type="ECO:0000256" key="6">
    <source>
        <dbReference type="ARBA" id="ARBA00048785"/>
    </source>
</evidence>
<organism evidence="8 9">
    <name type="scientific">Iodidimonas nitroreducens</name>
    <dbReference type="NCBI Taxonomy" id="1236968"/>
    <lineage>
        <taxon>Bacteria</taxon>
        <taxon>Pseudomonadati</taxon>
        <taxon>Pseudomonadota</taxon>
        <taxon>Alphaproteobacteria</taxon>
        <taxon>Iodidimonadales</taxon>
        <taxon>Iodidimonadaceae</taxon>
        <taxon>Iodidimonas</taxon>
    </lineage>
</organism>
<feature type="binding site" evidence="7">
    <location>
        <position position="122"/>
    </location>
    <ligand>
        <name>(2S)-2-hydroxy-3-oxobutyl phosphate</name>
        <dbReference type="ChEBI" id="CHEBI:58830"/>
    </ligand>
</feature>
<dbReference type="GO" id="GO:0009349">
    <property type="term" value="C:riboflavin synthase complex"/>
    <property type="evidence" value="ECO:0007669"/>
    <property type="project" value="UniProtKB-UniRule"/>
</dbReference>
<feature type="binding site" evidence="7">
    <location>
        <position position="108"/>
    </location>
    <ligand>
        <name>5-amino-6-(D-ribitylamino)uracil</name>
        <dbReference type="ChEBI" id="CHEBI:15934"/>
    </ligand>
</feature>
<keyword evidence="5 7" id="KW-0808">Transferase</keyword>
<evidence type="ECO:0000256" key="2">
    <source>
        <dbReference type="ARBA" id="ARBA00007424"/>
    </source>
</evidence>
<evidence type="ECO:0000256" key="5">
    <source>
        <dbReference type="ARBA" id="ARBA00022679"/>
    </source>
</evidence>
<feature type="active site" description="Proton donor" evidence="7">
    <location>
        <position position="83"/>
    </location>
</feature>
<dbReference type="InterPro" id="IPR002180">
    <property type="entry name" value="LS/RS"/>
</dbReference>
<comment type="catalytic activity">
    <reaction evidence="6 7">
        <text>(2S)-2-hydroxy-3-oxobutyl phosphate + 5-amino-6-(D-ribitylamino)uracil = 6,7-dimethyl-8-(1-D-ribityl)lumazine + phosphate + 2 H2O + H(+)</text>
        <dbReference type="Rhea" id="RHEA:26152"/>
        <dbReference type="ChEBI" id="CHEBI:15377"/>
        <dbReference type="ChEBI" id="CHEBI:15378"/>
        <dbReference type="ChEBI" id="CHEBI:15934"/>
        <dbReference type="ChEBI" id="CHEBI:43474"/>
        <dbReference type="ChEBI" id="CHEBI:58201"/>
        <dbReference type="ChEBI" id="CHEBI:58830"/>
        <dbReference type="EC" id="2.5.1.78"/>
    </reaction>
</comment>
<proteinExistence type="inferred from homology"/>
<evidence type="ECO:0000256" key="7">
    <source>
        <dbReference type="HAMAP-Rule" id="MF_00178"/>
    </source>
</evidence>
<dbReference type="InterPro" id="IPR036467">
    <property type="entry name" value="LS/RS_sf"/>
</dbReference>
<dbReference type="NCBIfam" id="TIGR00114">
    <property type="entry name" value="lumazine-synth"/>
    <property type="match status" value="1"/>
</dbReference>
<dbReference type="GO" id="GO:0005829">
    <property type="term" value="C:cytosol"/>
    <property type="evidence" value="ECO:0007669"/>
    <property type="project" value="TreeGrafter"/>
</dbReference>
<gene>
    <name evidence="8" type="primary">ribH1</name>
    <name evidence="7" type="synonym">ribH</name>
    <name evidence="8" type="ORF">JCM17846_33000</name>
</gene>
<sequence>MTPSQTILIVEARFYEDLADELYAGAEAFLTASGFKVDRLSVPGAFEIPAAIAMAAKAGRAGHCEEFAGYVALGVVIRGETSHYDYVCGESARGLQDLAVRDQLAIGYGILTTENGEQAWARADRKRGNKGRAAAKACVDMIGIKQRFGV</sequence>
<keyword evidence="4 7" id="KW-0686">Riboflavin biosynthesis</keyword>
<dbReference type="HAMAP" id="MF_00178">
    <property type="entry name" value="Lumazine_synth"/>
    <property type="match status" value="1"/>
</dbReference>
<dbReference type="Gene3D" id="3.40.50.960">
    <property type="entry name" value="Lumazine/riboflavin synthase"/>
    <property type="match status" value="1"/>
</dbReference>
<evidence type="ECO:0000256" key="1">
    <source>
        <dbReference type="ARBA" id="ARBA00004917"/>
    </source>
</evidence>
<dbReference type="AlphaFoldDB" id="A0A5A7NBZ2"/>
<name>A0A5A7NBZ2_9PROT</name>
<feature type="binding site" evidence="7">
    <location>
        <position position="14"/>
    </location>
    <ligand>
        <name>5-amino-6-(D-ribitylamino)uracil</name>
        <dbReference type="ChEBI" id="CHEBI:15934"/>
    </ligand>
</feature>
<dbReference type="Pfam" id="PF00885">
    <property type="entry name" value="DMRL_synthase"/>
    <property type="match status" value="1"/>
</dbReference>
<feature type="binding site" evidence="7">
    <location>
        <begin position="80"/>
        <end position="81"/>
    </location>
    <ligand>
        <name>(2S)-2-hydroxy-3-oxobutyl phosphate</name>
        <dbReference type="ChEBI" id="CHEBI:58830"/>
    </ligand>
</feature>
<dbReference type="EC" id="2.5.1.78" evidence="3 7"/>
<evidence type="ECO:0000313" key="9">
    <source>
        <dbReference type="Proteomes" id="UP000324996"/>
    </source>
</evidence>
<dbReference type="GO" id="GO:0000906">
    <property type="term" value="F:6,7-dimethyl-8-ribityllumazine synthase activity"/>
    <property type="evidence" value="ECO:0007669"/>
    <property type="project" value="UniProtKB-UniRule"/>
</dbReference>
<evidence type="ECO:0000256" key="4">
    <source>
        <dbReference type="ARBA" id="ARBA00022619"/>
    </source>
</evidence>
<evidence type="ECO:0000256" key="3">
    <source>
        <dbReference type="ARBA" id="ARBA00012664"/>
    </source>
</evidence>
<dbReference type="UniPathway" id="UPA00275">
    <property type="reaction ID" value="UER00404"/>
</dbReference>
<comment type="caution">
    <text evidence="8">The sequence shown here is derived from an EMBL/GenBank/DDBJ whole genome shotgun (WGS) entry which is preliminary data.</text>
</comment>
<feature type="binding site" evidence="7">
    <location>
        <begin position="45"/>
        <end position="47"/>
    </location>
    <ligand>
        <name>5-amino-6-(D-ribitylamino)uracil</name>
        <dbReference type="ChEBI" id="CHEBI:15934"/>
    </ligand>
</feature>
<dbReference type="PANTHER" id="PTHR21058:SF0">
    <property type="entry name" value="6,7-DIMETHYL-8-RIBITYLLUMAZINE SYNTHASE"/>
    <property type="match status" value="1"/>
</dbReference>
<protein>
    <recommendedName>
        <fullName evidence="3 7">6,7-dimethyl-8-ribityllumazine synthase</fullName>
        <shortName evidence="7">DMRL synthase</shortName>
        <shortName evidence="7">LS</shortName>
        <shortName evidence="7">Lumazine synthase</shortName>
        <ecNumber evidence="3 7">2.5.1.78</ecNumber>
    </recommendedName>
</protein>
<comment type="similarity">
    <text evidence="2 7">Belongs to the DMRL synthase family.</text>
</comment>
<dbReference type="InterPro" id="IPR034964">
    <property type="entry name" value="LS"/>
</dbReference>
<dbReference type="Proteomes" id="UP000324996">
    <property type="component" value="Unassembled WGS sequence"/>
</dbReference>
<dbReference type="SUPFAM" id="SSF52121">
    <property type="entry name" value="Lumazine synthase"/>
    <property type="match status" value="1"/>
</dbReference>
<dbReference type="GO" id="GO:0009231">
    <property type="term" value="P:riboflavin biosynthetic process"/>
    <property type="evidence" value="ECO:0007669"/>
    <property type="project" value="UniProtKB-UniRule"/>
</dbReference>
<comment type="pathway">
    <text evidence="1 7">Cofactor biosynthesis; riboflavin biosynthesis; riboflavin from 2-hydroxy-3-oxobutyl phosphate and 5-amino-6-(D-ribitylamino)uracil: step 1/2.</text>
</comment>
<dbReference type="CDD" id="cd09209">
    <property type="entry name" value="Lumazine_synthase-I"/>
    <property type="match status" value="1"/>
</dbReference>